<dbReference type="EMBL" id="JAGHQM010001635">
    <property type="protein sequence ID" value="KAH0553033.1"/>
    <property type="molecule type" value="Genomic_DNA"/>
</dbReference>
<dbReference type="Proteomes" id="UP000750711">
    <property type="component" value="Unassembled WGS sequence"/>
</dbReference>
<reference evidence="2" key="1">
    <citation type="submission" date="2021-03" db="EMBL/GenBank/DDBJ databases">
        <title>Comparative genomics and phylogenomic investigation of the class Geoglossomycetes provide insights into ecological specialization and systematics.</title>
        <authorList>
            <person name="Melie T."/>
            <person name="Pirro S."/>
            <person name="Miller A.N."/>
            <person name="Quandt A."/>
        </authorList>
    </citation>
    <scope>NUCLEOTIDE SEQUENCE</scope>
    <source>
        <strain evidence="2">CAQ_001_2017</strain>
    </source>
</reference>
<dbReference type="AlphaFoldDB" id="A0A9P8L5C3"/>
<name>A0A9P8L5C3_9PEZI</name>
<feature type="region of interest" description="Disordered" evidence="1">
    <location>
        <begin position="276"/>
        <end position="295"/>
    </location>
</feature>
<protein>
    <submittedName>
        <fullName evidence="2">Uncharacterized protein</fullName>
    </submittedName>
</protein>
<feature type="compositionally biased region" description="Low complexity" evidence="1">
    <location>
        <begin position="66"/>
        <end position="76"/>
    </location>
</feature>
<evidence type="ECO:0000256" key="1">
    <source>
        <dbReference type="SAM" id="MobiDB-lite"/>
    </source>
</evidence>
<sequence>MDTQAELQDLLRFLSRDAKIPLASAMGKIKGLRNAGLTRQDIFADEKLSKQVWNAAKRVSKKRSAADAPSASSPSPTKRKKTDISLPDPSASTEIEQSLELPSREINDGLSNVVLFTNRAPLVLAFAVVLLKYTMPSQPLSSRLSLAQAVVGANSRSKAASLGLEKGRSAEEEGWGQGQPSVKVMGREVRVLRRWGYEDDNSLQSADGNMTITDGSAEATCPDKETEPALWGLDLEALRRSNTSQPSNTDSRTPGGLPIYTAHSARSYLLKSFATASPSTDSSNSQPKKKSAAALAAEKEHNLGLLLGALDSLYSSWSHALTKEELDRRAWAWYMNVRPEVEAGVAGWGGKGEVKLADILTLRRKG</sequence>
<feature type="region of interest" description="Disordered" evidence="1">
    <location>
        <begin position="59"/>
        <end position="99"/>
    </location>
</feature>
<evidence type="ECO:0000313" key="3">
    <source>
        <dbReference type="Proteomes" id="UP000750711"/>
    </source>
</evidence>
<proteinExistence type="predicted"/>
<organism evidence="2 3">
    <name type="scientific">Trichoglossum hirsutum</name>
    <dbReference type="NCBI Taxonomy" id="265104"/>
    <lineage>
        <taxon>Eukaryota</taxon>
        <taxon>Fungi</taxon>
        <taxon>Dikarya</taxon>
        <taxon>Ascomycota</taxon>
        <taxon>Pezizomycotina</taxon>
        <taxon>Geoglossomycetes</taxon>
        <taxon>Geoglossales</taxon>
        <taxon>Geoglossaceae</taxon>
        <taxon>Trichoglossum</taxon>
    </lineage>
</organism>
<evidence type="ECO:0000313" key="2">
    <source>
        <dbReference type="EMBL" id="KAH0553033.1"/>
    </source>
</evidence>
<keyword evidence="3" id="KW-1185">Reference proteome</keyword>
<accession>A0A9P8L5C3</accession>
<feature type="compositionally biased region" description="Polar residues" evidence="1">
    <location>
        <begin position="276"/>
        <end position="286"/>
    </location>
</feature>
<gene>
    <name evidence="2" type="ORF">GP486_006770</name>
</gene>
<comment type="caution">
    <text evidence="2">The sequence shown here is derived from an EMBL/GenBank/DDBJ whole genome shotgun (WGS) entry which is preliminary data.</text>
</comment>